<accession>A0A3M6TC29</accession>
<gene>
    <name evidence="1" type="ORF">pdam_00025220</name>
</gene>
<name>A0A3M6TC29_POCDA</name>
<proteinExistence type="predicted"/>
<protein>
    <submittedName>
        <fullName evidence="1">Uncharacterized protein</fullName>
    </submittedName>
</protein>
<dbReference type="Proteomes" id="UP000275408">
    <property type="component" value="Unassembled WGS sequence"/>
</dbReference>
<sequence>MANEDIDRFCEDGLLQKDYRKRYEEFLTGVKVATRGKNTIKDSSCYKLETYHDTYRYRKALLKVFIDKKKSENFKLTHKTIPQFFRELEGYTYAEEAADKRKESESGTSLVNIFGQDDFKVEGVVIRKTNREAWILVNKTCMFNGKKEHKKVELLLDLETFGADDVSREFLKVGDILEIAKGPKGTEIALEPEIIW</sequence>
<evidence type="ECO:0000313" key="1">
    <source>
        <dbReference type="EMBL" id="RMX38901.1"/>
    </source>
</evidence>
<organism evidence="1 2">
    <name type="scientific">Pocillopora damicornis</name>
    <name type="common">Cauliflower coral</name>
    <name type="synonym">Millepora damicornis</name>
    <dbReference type="NCBI Taxonomy" id="46731"/>
    <lineage>
        <taxon>Eukaryota</taxon>
        <taxon>Metazoa</taxon>
        <taxon>Cnidaria</taxon>
        <taxon>Anthozoa</taxon>
        <taxon>Hexacorallia</taxon>
        <taxon>Scleractinia</taxon>
        <taxon>Astrocoeniina</taxon>
        <taxon>Pocilloporidae</taxon>
        <taxon>Pocillopora</taxon>
    </lineage>
</organism>
<evidence type="ECO:0000313" key="2">
    <source>
        <dbReference type="Proteomes" id="UP000275408"/>
    </source>
</evidence>
<dbReference type="AlphaFoldDB" id="A0A3M6TC29"/>
<keyword evidence="2" id="KW-1185">Reference proteome</keyword>
<comment type="caution">
    <text evidence="1">The sequence shown here is derived from an EMBL/GenBank/DDBJ whole genome shotgun (WGS) entry which is preliminary data.</text>
</comment>
<feature type="non-terminal residue" evidence="1">
    <location>
        <position position="196"/>
    </location>
</feature>
<reference evidence="1 2" key="1">
    <citation type="journal article" date="2018" name="Sci. Rep.">
        <title>Comparative analysis of the Pocillopora damicornis genome highlights role of immune system in coral evolution.</title>
        <authorList>
            <person name="Cunning R."/>
            <person name="Bay R.A."/>
            <person name="Gillette P."/>
            <person name="Baker A.C."/>
            <person name="Traylor-Knowles N."/>
        </authorList>
    </citation>
    <scope>NUCLEOTIDE SEQUENCE [LARGE SCALE GENOMIC DNA]</scope>
    <source>
        <strain evidence="1">RSMAS</strain>
        <tissue evidence="1">Whole animal</tissue>
    </source>
</reference>
<dbReference type="EMBL" id="RCHS01003919">
    <property type="protein sequence ID" value="RMX38901.1"/>
    <property type="molecule type" value="Genomic_DNA"/>
</dbReference>